<keyword evidence="1" id="KW-0812">Transmembrane</keyword>
<keyword evidence="1" id="KW-0472">Membrane</keyword>
<gene>
    <name evidence="2" type="ORF">AACH06_18960</name>
</gene>
<evidence type="ECO:0000256" key="1">
    <source>
        <dbReference type="SAM" id="Phobius"/>
    </source>
</evidence>
<keyword evidence="3" id="KW-1185">Reference proteome</keyword>
<feature type="transmembrane region" description="Helical" evidence="1">
    <location>
        <begin position="7"/>
        <end position="28"/>
    </location>
</feature>
<keyword evidence="1" id="KW-1133">Transmembrane helix</keyword>
<protein>
    <submittedName>
        <fullName evidence="2">Uncharacterized protein</fullName>
    </submittedName>
</protein>
<name>A0ABU9BSF0_9BURK</name>
<organism evidence="2 3">
    <name type="scientific">Ideonella lacteola</name>
    <dbReference type="NCBI Taxonomy" id="2984193"/>
    <lineage>
        <taxon>Bacteria</taxon>
        <taxon>Pseudomonadati</taxon>
        <taxon>Pseudomonadota</taxon>
        <taxon>Betaproteobacteria</taxon>
        <taxon>Burkholderiales</taxon>
        <taxon>Sphaerotilaceae</taxon>
        <taxon>Ideonella</taxon>
    </lineage>
</organism>
<evidence type="ECO:0000313" key="2">
    <source>
        <dbReference type="EMBL" id="MEK8032906.1"/>
    </source>
</evidence>
<reference evidence="2 3" key="1">
    <citation type="submission" date="2024-04" db="EMBL/GenBank/DDBJ databases">
        <title>Novel species of the genus Ideonella isolated from streams.</title>
        <authorList>
            <person name="Lu H."/>
        </authorList>
    </citation>
    <scope>NUCLEOTIDE SEQUENCE [LARGE SCALE GENOMIC DNA]</scope>
    <source>
        <strain evidence="2 3">DXS29W</strain>
    </source>
</reference>
<dbReference type="Proteomes" id="UP001371218">
    <property type="component" value="Unassembled WGS sequence"/>
</dbReference>
<dbReference type="RefSeq" id="WP_341427320.1">
    <property type="nucleotide sequence ID" value="NZ_JBBUTG010000012.1"/>
</dbReference>
<dbReference type="EMBL" id="JBBUTG010000012">
    <property type="protein sequence ID" value="MEK8032906.1"/>
    <property type="molecule type" value="Genomic_DNA"/>
</dbReference>
<sequence length="67" mass="7172">MNLNERVMRAMAHGVMGCAMGMVIWIAWEGLQVISGERKIAAPPRSSTASVPTGPLVHRLGLLDKSA</sequence>
<proteinExistence type="predicted"/>
<comment type="caution">
    <text evidence="2">The sequence shown here is derived from an EMBL/GenBank/DDBJ whole genome shotgun (WGS) entry which is preliminary data.</text>
</comment>
<evidence type="ECO:0000313" key="3">
    <source>
        <dbReference type="Proteomes" id="UP001371218"/>
    </source>
</evidence>
<accession>A0ABU9BSF0</accession>